<dbReference type="InterPro" id="IPR042214">
    <property type="entry name" value="TruD_catalytic"/>
</dbReference>
<dbReference type="GO" id="GO:0140098">
    <property type="term" value="F:catalytic activity, acting on RNA"/>
    <property type="evidence" value="ECO:0007669"/>
    <property type="project" value="UniProtKB-ARBA"/>
</dbReference>
<organism evidence="5 6">
    <name type="scientific">Candidatus Nitrosoglobus terrae</name>
    <dbReference type="NCBI Taxonomy" id="1630141"/>
    <lineage>
        <taxon>Bacteria</taxon>
        <taxon>Pseudomonadati</taxon>
        <taxon>Pseudomonadota</taxon>
        <taxon>Gammaproteobacteria</taxon>
        <taxon>Chromatiales</taxon>
        <taxon>Chromatiaceae</taxon>
        <taxon>Candidatus Nitrosoglobus</taxon>
    </lineage>
</organism>
<dbReference type="SUPFAM" id="SSF55120">
    <property type="entry name" value="Pseudouridine synthase"/>
    <property type="match status" value="1"/>
</dbReference>
<dbReference type="InterPro" id="IPR011760">
    <property type="entry name" value="PsdUridine_synth_TruD_insert"/>
</dbReference>
<gene>
    <name evidence="5" type="ORF">TAO_0921</name>
</gene>
<dbReference type="GO" id="GO:0001522">
    <property type="term" value="P:pseudouridine synthesis"/>
    <property type="evidence" value="ECO:0007669"/>
    <property type="project" value="InterPro"/>
</dbReference>
<dbReference type="GO" id="GO:0009982">
    <property type="term" value="F:pseudouridine synthase activity"/>
    <property type="evidence" value="ECO:0007669"/>
    <property type="project" value="InterPro"/>
</dbReference>
<dbReference type="GO" id="GO:0003723">
    <property type="term" value="F:RNA binding"/>
    <property type="evidence" value="ECO:0007669"/>
    <property type="project" value="InterPro"/>
</dbReference>
<dbReference type="AlphaFoldDB" id="A0A1Q2SME2"/>
<evidence type="ECO:0000256" key="2">
    <source>
        <dbReference type="ARBA" id="ARBA00022694"/>
    </source>
</evidence>
<name>A0A1Q2SME2_9GAMM</name>
<dbReference type="GO" id="GO:0005829">
    <property type="term" value="C:cytosol"/>
    <property type="evidence" value="ECO:0007669"/>
    <property type="project" value="TreeGrafter"/>
</dbReference>
<proteinExistence type="inferred from homology"/>
<keyword evidence="2" id="KW-0819">tRNA processing</keyword>
<keyword evidence="3" id="KW-0413">Isomerase</keyword>
<dbReference type="Gene3D" id="3.30.2350.20">
    <property type="entry name" value="TruD, catalytic domain"/>
    <property type="match status" value="1"/>
</dbReference>
<dbReference type="Proteomes" id="UP000243679">
    <property type="component" value="Chromosome"/>
</dbReference>
<keyword evidence="6" id="KW-1185">Reference proteome</keyword>
<reference evidence="5 6" key="1">
    <citation type="journal article" date="2017" name="ISME J.">
        <title>An acid-tolerant ammonia-oxidizing ?-proteobacterium from soil.</title>
        <authorList>
            <person name="Hayatsu M."/>
            <person name="Tago K."/>
            <person name="Uchiyama I."/>
            <person name="Toyoda A."/>
            <person name="Wang Y."/>
            <person name="Shimomura Y."/>
            <person name="Okubo T."/>
            <person name="Kurisu F."/>
            <person name="Hirono Y."/>
            <person name="Nonaka K."/>
            <person name="Akiyama H."/>
            <person name="Itoh T."/>
            <person name="Takami H."/>
        </authorList>
    </citation>
    <scope>NUCLEOTIDE SEQUENCE [LARGE SCALE GENOMIC DNA]</scope>
    <source>
        <strain evidence="5 6">TAO100</strain>
    </source>
</reference>
<dbReference type="PANTHER" id="PTHR47811">
    <property type="entry name" value="TRNA PSEUDOURIDINE SYNTHASE D"/>
    <property type="match status" value="1"/>
</dbReference>
<dbReference type="KEGG" id="ntt:TAO_0921"/>
<protein>
    <recommendedName>
        <fullName evidence="4">TRUD domain-containing protein</fullName>
    </recommendedName>
</protein>
<feature type="domain" description="TRUD" evidence="4">
    <location>
        <begin position="46"/>
        <end position="98"/>
    </location>
</feature>
<dbReference type="InterPro" id="IPR020103">
    <property type="entry name" value="PsdUridine_synth_cat_dom_sf"/>
</dbReference>
<evidence type="ECO:0000256" key="1">
    <source>
        <dbReference type="ARBA" id="ARBA00007953"/>
    </source>
</evidence>
<dbReference type="RefSeq" id="WP_231910582.1">
    <property type="nucleotide sequence ID" value="NZ_AP014836.1"/>
</dbReference>
<dbReference type="PANTHER" id="PTHR47811:SF1">
    <property type="entry name" value="TRNA PSEUDOURIDINE SYNTHASE D"/>
    <property type="match status" value="1"/>
</dbReference>
<comment type="similarity">
    <text evidence="1">Belongs to the pseudouridine synthase TruD family.</text>
</comment>
<evidence type="ECO:0000259" key="4">
    <source>
        <dbReference type="PROSITE" id="PS50984"/>
    </source>
</evidence>
<evidence type="ECO:0000256" key="3">
    <source>
        <dbReference type="ARBA" id="ARBA00023235"/>
    </source>
</evidence>
<dbReference type="PROSITE" id="PS50984">
    <property type="entry name" value="TRUD"/>
    <property type="match status" value="1"/>
</dbReference>
<accession>A0A1Q2SME2</accession>
<dbReference type="InterPro" id="IPR050170">
    <property type="entry name" value="TruD_pseudoU_synthase"/>
</dbReference>
<evidence type="ECO:0000313" key="5">
    <source>
        <dbReference type="EMBL" id="BAW80291.1"/>
    </source>
</evidence>
<sequence length="98" mass="11516">MVKRIRHHRKLQRGVLKGNWFLLTLRQFCGSHERVSAGLERIKAEGVPNYFGSQRFGRENQNLMQVGRENQNLMQAYQWFTNSKPPKDRHLRGLPLSA</sequence>
<dbReference type="InterPro" id="IPR001656">
    <property type="entry name" value="PsdUridine_synth_TruD"/>
</dbReference>
<dbReference type="Pfam" id="PF01142">
    <property type="entry name" value="TruD"/>
    <property type="match status" value="1"/>
</dbReference>
<dbReference type="GO" id="GO:0008033">
    <property type="term" value="P:tRNA processing"/>
    <property type="evidence" value="ECO:0007669"/>
    <property type="project" value="UniProtKB-KW"/>
</dbReference>
<dbReference type="EMBL" id="AP014836">
    <property type="protein sequence ID" value="BAW80291.1"/>
    <property type="molecule type" value="Genomic_DNA"/>
</dbReference>
<evidence type="ECO:0000313" key="6">
    <source>
        <dbReference type="Proteomes" id="UP000243679"/>
    </source>
</evidence>